<protein>
    <submittedName>
        <fullName evidence="1">Uncharacterized protein</fullName>
    </submittedName>
</protein>
<sequence length="33" mass="3792">MGTQKSYVVSLLLFDKGETKCYRRETVKPDAEV</sequence>
<gene>
    <name evidence="1" type="ORF">HID58_033322</name>
</gene>
<dbReference type="EMBL" id="JAGKQM010000009">
    <property type="protein sequence ID" value="KAH0910001.1"/>
    <property type="molecule type" value="Genomic_DNA"/>
</dbReference>
<evidence type="ECO:0000313" key="2">
    <source>
        <dbReference type="Proteomes" id="UP000824890"/>
    </source>
</evidence>
<comment type="caution">
    <text evidence="1">The sequence shown here is derived from an EMBL/GenBank/DDBJ whole genome shotgun (WGS) entry which is preliminary data.</text>
</comment>
<evidence type="ECO:0000313" key="1">
    <source>
        <dbReference type="EMBL" id="KAH0910001.1"/>
    </source>
</evidence>
<proteinExistence type="predicted"/>
<accession>A0ABQ8BYW7</accession>
<reference evidence="1 2" key="1">
    <citation type="submission" date="2021-05" db="EMBL/GenBank/DDBJ databases">
        <title>Genome Assembly of Synthetic Allotetraploid Brassica napus Reveals Homoeologous Exchanges between Subgenomes.</title>
        <authorList>
            <person name="Davis J.T."/>
        </authorList>
    </citation>
    <scope>NUCLEOTIDE SEQUENCE [LARGE SCALE GENOMIC DNA]</scope>
    <source>
        <strain evidence="2">cv. Da-Ae</strain>
        <tissue evidence="1">Seedling</tissue>
    </source>
</reference>
<keyword evidence="2" id="KW-1185">Reference proteome</keyword>
<name>A0ABQ8BYW7_BRANA</name>
<organism evidence="1 2">
    <name type="scientific">Brassica napus</name>
    <name type="common">Rape</name>
    <dbReference type="NCBI Taxonomy" id="3708"/>
    <lineage>
        <taxon>Eukaryota</taxon>
        <taxon>Viridiplantae</taxon>
        <taxon>Streptophyta</taxon>
        <taxon>Embryophyta</taxon>
        <taxon>Tracheophyta</taxon>
        <taxon>Spermatophyta</taxon>
        <taxon>Magnoliopsida</taxon>
        <taxon>eudicotyledons</taxon>
        <taxon>Gunneridae</taxon>
        <taxon>Pentapetalae</taxon>
        <taxon>rosids</taxon>
        <taxon>malvids</taxon>
        <taxon>Brassicales</taxon>
        <taxon>Brassicaceae</taxon>
        <taxon>Brassiceae</taxon>
        <taxon>Brassica</taxon>
    </lineage>
</organism>
<dbReference type="Proteomes" id="UP000824890">
    <property type="component" value="Unassembled WGS sequence"/>
</dbReference>